<evidence type="ECO:0000256" key="2">
    <source>
        <dbReference type="SAM" id="MobiDB-lite"/>
    </source>
</evidence>
<evidence type="ECO:0000259" key="3">
    <source>
        <dbReference type="SMART" id="SM00363"/>
    </source>
</evidence>
<reference evidence="4 5" key="1">
    <citation type="submission" date="2023-12" db="EMBL/GenBank/DDBJ databases">
        <title>Description of Novel Strain Fulvimarina sp. 2208YS6-2-32 isolated from Uroteuthis (Photololigo) edulis.</title>
        <authorList>
            <person name="Park J.-S."/>
        </authorList>
    </citation>
    <scope>NUCLEOTIDE SEQUENCE [LARGE SCALE GENOMIC DNA]</scope>
    <source>
        <strain evidence="4 5">2208YS6-2-32</strain>
    </source>
</reference>
<evidence type="ECO:0000313" key="4">
    <source>
        <dbReference type="EMBL" id="MDY8107589.1"/>
    </source>
</evidence>
<feature type="compositionally biased region" description="Basic and acidic residues" evidence="2">
    <location>
        <begin position="132"/>
        <end position="145"/>
    </location>
</feature>
<dbReference type="InterPro" id="IPR002942">
    <property type="entry name" value="S4_RNA-bd"/>
</dbReference>
<dbReference type="PROSITE" id="PS50889">
    <property type="entry name" value="S4"/>
    <property type="match status" value="1"/>
</dbReference>
<dbReference type="InterPro" id="IPR036986">
    <property type="entry name" value="S4_RNA-bd_sf"/>
</dbReference>
<feature type="region of interest" description="Disordered" evidence="2">
    <location>
        <begin position="132"/>
        <end position="158"/>
    </location>
</feature>
<dbReference type="SUPFAM" id="SSF55174">
    <property type="entry name" value="Alpha-L RNA-binding motif"/>
    <property type="match status" value="1"/>
</dbReference>
<dbReference type="Proteomes" id="UP001294412">
    <property type="component" value="Unassembled WGS sequence"/>
</dbReference>
<keyword evidence="1" id="KW-0694">RNA-binding</keyword>
<dbReference type="SMART" id="SM00363">
    <property type="entry name" value="S4"/>
    <property type="match status" value="1"/>
</dbReference>
<gene>
    <name evidence="4" type="ORF">U0C82_00310</name>
</gene>
<organism evidence="4 5">
    <name type="scientific">Fulvimarina uroteuthidis</name>
    <dbReference type="NCBI Taxonomy" id="3098149"/>
    <lineage>
        <taxon>Bacteria</taxon>
        <taxon>Pseudomonadati</taxon>
        <taxon>Pseudomonadota</taxon>
        <taxon>Alphaproteobacteria</taxon>
        <taxon>Hyphomicrobiales</taxon>
        <taxon>Aurantimonadaceae</taxon>
        <taxon>Fulvimarina</taxon>
    </lineage>
</organism>
<dbReference type="EMBL" id="JAXLPB010000001">
    <property type="protein sequence ID" value="MDY8107589.1"/>
    <property type="molecule type" value="Genomic_DNA"/>
</dbReference>
<sequence>MANKRRPFVEEAEVVAAASQRIDKWLVFARIVKTRGIAQQLVETRKVRLNKDKIDNPARNIRLGDVLTISYSSRVHVLKVTGFAERRGSPAEAQALYEDLSVPAAAVAASAADEPSAEPVVAVMEGVFDDIGRGRRDPVQRDKDRRTARKAKSMRETW</sequence>
<evidence type="ECO:0000256" key="1">
    <source>
        <dbReference type="PROSITE-ProRule" id="PRU00182"/>
    </source>
</evidence>
<name>A0ABU5HYC9_9HYPH</name>
<dbReference type="Gene3D" id="3.10.290.10">
    <property type="entry name" value="RNA-binding S4 domain"/>
    <property type="match status" value="1"/>
</dbReference>
<proteinExistence type="predicted"/>
<dbReference type="CDD" id="cd00165">
    <property type="entry name" value="S4"/>
    <property type="match status" value="1"/>
</dbReference>
<protein>
    <submittedName>
        <fullName evidence="4">S4 domain-containing protein</fullName>
    </submittedName>
</protein>
<accession>A0ABU5HYC9</accession>
<keyword evidence="5" id="KW-1185">Reference proteome</keyword>
<feature type="domain" description="RNA-binding S4" evidence="3">
    <location>
        <begin position="20"/>
        <end position="83"/>
    </location>
</feature>
<dbReference type="Pfam" id="PF01479">
    <property type="entry name" value="S4"/>
    <property type="match status" value="1"/>
</dbReference>
<comment type="caution">
    <text evidence="4">The sequence shown here is derived from an EMBL/GenBank/DDBJ whole genome shotgun (WGS) entry which is preliminary data.</text>
</comment>
<evidence type="ECO:0000313" key="5">
    <source>
        <dbReference type="Proteomes" id="UP001294412"/>
    </source>
</evidence>
<dbReference type="RefSeq" id="WP_322184732.1">
    <property type="nucleotide sequence ID" value="NZ_JAXLPB010000001.1"/>
</dbReference>